<organism evidence="4 5">
    <name type="scientific">Macrostomum lignano</name>
    <dbReference type="NCBI Taxonomy" id="282301"/>
    <lineage>
        <taxon>Eukaryota</taxon>
        <taxon>Metazoa</taxon>
        <taxon>Spiralia</taxon>
        <taxon>Lophotrochozoa</taxon>
        <taxon>Platyhelminthes</taxon>
        <taxon>Rhabditophora</taxon>
        <taxon>Macrostomorpha</taxon>
        <taxon>Macrostomida</taxon>
        <taxon>Macrostomidae</taxon>
        <taxon>Macrostomum</taxon>
    </lineage>
</organism>
<evidence type="ECO:0000313" key="5">
    <source>
        <dbReference type="Proteomes" id="UP000215902"/>
    </source>
</evidence>
<evidence type="ECO:0000259" key="3">
    <source>
        <dbReference type="Pfam" id="PF00229"/>
    </source>
</evidence>
<name>A0A267G7Y8_9PLAT</name>
<keyword evidence="2" id="KW-0472">Membrane</keyword>
<dbReference type="AlphaFoldDB" id="A0A267G7Y8"/>
<dbReference type="SUPFAM" id="SSF49842">
    <property type="entry name" value="TNF-like"/>
    <property type="match status" value="1"/>
</dbReference>
<sequence length="261" mass="28340">STYLLLNLDIKFDFSSMPESDSEQALKFVESKISSSNCSSNSSYIAVPRPLRFVVLLVLLISALASAAIVLCFVSHHRSQPPTPCVSLSINRSAIQHCRGESAGGISAGHQNLLTTPCLTEEGLMLTDSERSLGPLVCDASSHSAAGDCKHSGFLLNDKRDVLVALSNGIYVIHSTVTFIDNNSKNHVTFSVMVNGKIRFDCASHSAHIESRNRFTACTVNGLLKLRRGDSVSFRVRSSYRSINPHKPATHFALYLVSRSG</sequence>
<evidence type="ECO:0000256" key="2">
    <source>
        <dbReference type="SAM" id="Phobius"/>
    </source>
</evidence>
<feature type="domain" description="THD" evidence="3">
    <location>
        <begin position="148"/>
        <end position="257"/>
    </location>
</feature>
<dbReference type="GO" id="GO:0016020">
    <property type="term" value="C:membrane"/>
    <property type="evidence" value="ECO:0007669"/>
    <property type="project" value="InterPro"/>
</dbReference>
<dbReference type="Proteomes" id="UP000215902">
    <property type="component" value="Unassembled WGS sequence"/>
</dbReference>
<dbReference type="Pfam" id="PF00229">
    <property type="entry name" value="TNF"/>
    <property type="match status" value="1"/>
</dbReference>
<feature type="transmembrane region" description="Helical" evidence="2">
    <location>
        <begin position="53"/>
        <end position="74"/>
    </location>
</feature>
<keyword evidence="2" id="KW-1133">Transmembrane helix</keyword>
<gene>
    <name evidence="4" type="ORF">BOX15_Mlig013244g2</name>
</gene>
<feature type="non-terminal residue" evidence="4">
    <location>
        <position position="1"/>
    </location>
</feature>
<dbReference type="InterPro" id="IPR008983">
    <property type="entry name" value="Tumour_necrosis_fac-like_dom"/>
</dbReference>
<keyword evidence="5" id="KW-1185">Reference proteome</keyword>
<dbReference type="GO" id="GO:0006955">
    <property type="term" value="P:immune response"/>
    <property type="evidence" value="ECO:0007669"/>
    <property type="project" value="InterPro"/>
</dbReference>
<accession>A0A267G7Y8</accession>
<dbReference type="Gene3D" id="2.60.120.40">
    <property type="match status" value="1"/>
</dbReference>
<protein>
    <recommendedName>
        <fullName evidence="3">THD domain-containing protein</fullName>
    </recommendedName>
</protein>
<comment type="similarity">
    <text evidence="1">Belongs to the tumor necrosis factor family.</text>
</comment>
<dbReference type="EMBL" id="NIVC01000492">
    <property type="protein sequence ID" value="PAA82150.1"/>
    <property type="molecule type" value="Genomic_DNA"/>
</dbReference>
<comment type="caution">
    <text evidence="4">The sequence shown here is derived from an EMBL/GenBank/DDBJ whole genome shotgun (WGS) entry which is preliminary data.</text>
</comment>
<proteinExistence type="inferred from homology"/>
<reference evidence="4 5" key="1">
    <citation type="submission" date="2017-06" db="EMBL/GenBank/DDBJ databases">
        <title>A platform for efficient transgenesis in Macrostomum lignano, a flatworm model organism for stem cell research.</title>
        <authorList>
            <person name="Berezikov E."/>
        </authorList>
    </citation>
    <scope>NUCLEOTIDE SEQUENCE [LARGE SCALE GENOMIC DNA]</scope>
    <source>
        <strain evidence="4">DV1</strain>
        <tissue evidence="4">Whole organism</tissue>
    </source>
</reference>
<evidence type="ECO:0000313" key="4">
    <source>
        <dbReference type="EMBL" id="PAA82150.1"/>
    </source>
</evidence>
<dbReference type="GO" id="GO:0005164">
    <property type="term" value="F:tumor necrosis factor receptor binding"/>
    <property type="evidence" value="ECO:0007669"/>
    <property type="project" value="InterPro"/>
</dbReference>
<keyword evidence="2" id="KW-0812">Transmembrane</keyword>
<dbReference type="InterPro" id="IPR006052">
    <property type="entry name" value="TNF_dom"/>
</dbReference>
<evidence type="ECO:0000256" key="1">
    <source>
        <dbReference type="ARBA" id="ARBA00008670"/>
    </source>
</evidence>